<keyword evidence="2" id="KW-1185">Reference proteome</keyword>
<dbReference type="Proteomes" id="UP000247781">
    <property type="component" value="Unassembled WGS sequence"/>
</dbReference>
<gene>
    <name evidence="1" type="ORF">C8E89_10214</name>
</gene>
<evidence type="ECO:0000313" key="2">
    <source>
        <dbReference type="Proteomes" id="UP000247781"/>
    </source>
</evidence>
<reference evidence="1 2" key="2">
    <citation type="submission" date="2018-06" db="EMBL/GenBank/DDBJ databases">
        <title>Sequencing of bacterial isolates from soil warming experiment in Harvard Forest, Massachusetts, USA.</title>
        <authorList>
            <person name="Deangelis K.PhD."/>
        </authorList>
    </citation>
    <scope>NUCLEOTIDE SEQUENCE [LARGE SCALE GENOMIC DNA]</scope>
    <source>
        <strain evidence="1 2">GAS496</strain>
    </source>
</reference>
<evidence type="ECO:0000313" key="1">
    <source>
        <dbReference type="EMBL" id="PXX11890.1"/>
    </source>
</evidence>
<protein>
    <submittedName>
        <fullName evidence="1">Uncharacterized protein</fullName>
    </submittedName>
</protein>
<organism evidence="1 2">
    <name type="scientific">Mycolicibacterium moriokaense</name>
    <dbReference type="NCBI Taxonomy" id="39691"/>
    <lineage>
        <taxon>Bacteria</taxon>
        <taxon>Bacillati</taxon>
        <taxon>Actinomycetota</taxon>
        <taxon>Actinomycetes</taxon>
        <taxon>Mycobacteriales</taxon>
        <taxon>Mycobacteriaceae</taxon>
        <taxon>Mycolicibacterium</taxon>
    </lineage>
</organism>
<dbReference type="AlphaFoldDB" id="A0A318HL50"/>
<dbReference type="EMBL" id="QJJU01000002">
    <property type="protein sequence ID" value="PXX11890.1"/>
    <property type="molecule type" value="Genomic_DNA"/>
</dbReference>
<accession>A0A318HL50</accession>
<sequence>MVGVTTDVTIVDEYATVLLAPVFMVDNGGADADASLLNPMLNAHIVATAAPPTTAASSLSRRPDCPLNFR</sequence>
<name>A0A318HL50_9MYCO</name>
<comment type="caution">
    <text evidence="1">The sequence shown here is derived from an EMBL/GenBank/DDBJ whole genome shotgun (WGS) entry which is preliminary data.</text>
</comment>
<proteinExistence type="predicted"/>
<reference evidence="2" key="1">
    <citation type="submission" date="2018-05" db="EMBL/GenBank/DDBJ databases">
        <authorList>
            <person name="Deangelis K."/>
            <person name="Huntemann M."/>
            <person name="Clum A."/>
            <person name="Pillay M."/>
            <person name="Palaniappan K."/>
            <person name="Varghese N."/>
            <person name="Mikhailova N."/>
            <person name="Stamatis D."/>
            <person name="Reddy T."/>
            <person name="Daum C."/>
            <person name="Shapiro N."/>
            <person name="Ivanova N."/>
            <person name="Kyrpides N."/>
            <person name="Woyke T."/>
        </authorList>
    </citation>
    <scope>NUCLEOTIDE SEQUENCE [LARGE SCALE GENOMIC DNA]</scope>
    <source>
        <strain evidence="2">GAS496</strain>
    </source>
</reference>
<dbReference type="RefSeq" id="WP_110314577.1">
    <property type="nucleotide sequence ID" value="NZ_QJJU01000002.1"/>
</dbReference>